<name>A0A512PKY7_9LACO</name>
<protein>
    <recommendedName>
        <fullName evidence="8">tRNA(Ile)-lysidine synthase</fullName>
        <ecNumber evidence="8">6.3.4.19</ecNumber>
    </recommendedName>
    <alternativeName>
        <fullName evidence="8">tRNA(Ile)-2-lysyl-cytidine synthase</fullName>
    </alternativeName>
    <alternativeName>
        <fullName evidence="8">tRNA(Ile)-lysidine synthetase</fullName>
    </alternativeName>
</protein>
<dbReference type="SMART" id="SM00977">
    <property type="entry name" value="TilS_C"/>
    <property type="match status" value="1"/>
</dbReference>
<organism evidence="10 11">
    <name type="scientific">Lentilactobacillus rapi</name>
    <dbReference type="NCBI Taxonomy" id="481723"/>
    <lineage>
        <taxon>Bacteria</taxon>
        <taxon>Bacillati</taxon>
        <taxon>Bacillota</taxon>
        <taxon>Bacilli</taxon>
        <taxon>Lactobacillales</taxon>
        <taxon>Lactobacillaceae</taxon>
        <taxon>Lentilactobacillus</taxon>
    </lineage>
</organism>
<evidence type="ECO:0000256" key="4">
    <source>
        <dbReference type="ARBA" id="ARBA00022694"/>
    </source>
</evidence>
<dbReference type="PANTHER" id="PTHR43033">
    <property type="entry name" value="TRNA(ILE)-LYSIDINE SYNTHASE-RELATED"/>
    <property type="match status" value="1"/>
</dbReference>
<dbReference type="OrthoDB" id="9807403at2"/>
<dbReference type="NCBIfam" id="TIGR02432">
    <property type="entry name" value="lysidine_TilS_N"/>
    <property type="match status" value="1"/>
</dbReference>
<evidence type="ECO:0000256" key="5">
    <source>
        <dbReference type="ARBA" id="ARBA00022741"/>
    </source>
</evidence>
<keyword evidence="5" id="KW-0547">Nucleotide-binding</keyword>
<evidence type="ECO:0000256" key="7">
    <source>
        <dbReference type="ARBA" id="ARBA00048539"/>
    </source>
</evidence>
<dbReference type="GO" id="GO:0005737">
    <property type="term" value="C:cytoplasm"/>
    <property type="evidence" value="ECO:0007669"/>
    <property type="project" value="UniProtKB-SubCell"/>
</dbReference>
<dbReference type="GO" id="GO:0032267">
    <property type="term" value="F:tRNA(Ile)-lysidine synthase activity"/>
    <property type="evidence" value="ECO:0007669"/>
    <property type="project" value="UniProtKB-EC"/>
</dbReference>
<evidence type="ECO:0000313" key="11">
    <source>
        <dbReference type="Proteomes" id="UP000321569"/>
    </source>
</evidence>
<feature type="domain" description="Lysidine-tRNA(Ile) synthetase C-terminal" evidence="9">
    <location>
        <begin position="381"/>
        <end position="452"/>
    </location>
</feature>
<dbReference type="GO" id="GO:0005524">
    <property type="term" value="F:ATP binding"/>
    <property type="evidence" value="ECO:0007669"/>
    <property type="project" value="UniProtKB-KW"/>
</dbReference>
<keyword evidence="6" id="KW-0067">ATP-binding</keyword>
<evidence type="ECO:0000256" key="6">
    <source>
        <dbReference type="ARBA" id="ARBA00022840"/>
    </source>
</evidence>
<comment type="caution">
    <text evidence="8">Lacks conserved residue(s) required for the propagation of feature annotation.</text>
</comment>
<dbReference type="Pfam" id="PF01171">
    <property type="entry name" value="ATP_bind_3"/>
    <property type="match status" value="1"/>
</dbReference>
<dbReference type="AlphaFoldDB" id="A0A512PKY7"/>
<evidence type="ECO:0000313" key="10">
    <source>
        <dbReference type="EMBL" id="GEP71855.1"/>
    </source>
</evidence>
<dbReference type="CDD" id="cd01992">
    <property type="entry name" value="TilS_N"/>
    <property type="match status" value="1"/>
</dbReference>
<dbReference type="Pfam" id="PF11734">
    <property type="entry name" value="TilS_C"/>
    <property type="match status" value="1"/>
</dbReference>
<evidence type="ECO:0000256" key="8">
    <source>
        <dbReference type="HAMAP-Rule" id="MF_01161"/>
    </source>
</evidence>
<gene>
    <name evidence="8 10" type="primary">tilS</name>
    <name evidence="10" type="ORF">LRA02_07230</name>
</gene>
<keyword evidence="4 8" id="KW-0819">tRNA processing</keyword>
<reference evidence="10 11" key="1">
    <citation type="submission" date="2019-07" db="EMBL/GenBank/DDBJ databases">
        <title>Whole genome shotgun sequence of Lactobacillus rapi NBRC 109618.</title>
        <authorList>
            <person name="Hosoyama A."/>
            <person name="Uohara A."/>
            <person name="Ohji S."/>
            <person name="Ichikawa N."/>
        </authorList>
    </citation>
    <scope>NUCLEOTIDE SEQUENCE [LARGE SCALE GENOMIC DNA]</scope>
    <source>
        <strain evidence="10 11">NBRC 109618</strain>
    </source>
</reference>
<dbReference type="GO" id="GO:0006400">
    <property type="term" value="P:tRNA modification"/>
    <property type="evidence" value="ECO:0007669"/>
    <property type="project" value="UniProtKB-UniRule"/>
</dbReference>
<dbReference type="InterPro" id="IPR014729">
    <property type="entry name" value="Rossmann-like_a/b/a_fold"/>
</dbReference>
<proteinExistence type="inferred from homology"/>
<comment type="caution">
    <text evidence="10">The sequence shown here is derived from an EMBL/GenBank/DDBJ whole genome shotgun (WGS) entry which is preliminary data.</text>
</comment>
<dbReference type="InterPro" id="IPR012094">
    <property type="entry name" value="tRNA_Ile_lys_synt"/>
</dbReference>
<keyword evidence="2 8" id="KW-0963">Cytoplasm</keyword>
<comment type="similarity">
    <text evidence="8">Belongs to the tRNA(Ile)-lysidine synthase family.</text>
</comment>
<dbReference type="EMBL" id="BKAM01000004">
    <property type="protein sequence ID" value="GEP71855.1"/>
    <property type="molecule type" value="Genomic_DNA"/>
</dbReference>
<dbReference type="InterPro" id="IPR012795">
    <property type="entry name" value="tRNA_Ile_lys_synt_N"/>
</dbReference>
<dbReference type="Proteomes" id="UP000321569">
    <property type="component" value="Unassembled WGS sequence"/>
</dbReference>
<sequence length="469" mass="53303">MDLQEKFSRIVSQNHWWQPGQPVVIAVSTGVDSMTLLHLIAGLRDDRPKIIVAYVDHQLRPASKRETAFIQQFCKAHGIALAAIQWPTFEHPNNGIEAAARTFRYRFFKRVLKEYHANVLLTAHHGDDLVETVIMKLIRGGQLESLTGISSSRPFATGMIVRPLLSFSKTAIRDFAVAHHIRWFEDKTNSQLTVQRNRIRHQVVPLLKKENPQLLMHVLDYSNQLQTTIQSLNELLSRQVDQVCVFGDQQASIALQKLRNNSDNVRISVIKMILLDRLQIEDVSVKQLQNILKLIDNPKKPQGEIDLANQWRAVKRYQQLIITKKSLNPAINRENKTGFMVILDRWYSIGTGYQFGIFSSRPENQQQKITELRLPRIDLPLSVVSPRPGDKLQLKGGGSQKVSRVLINAKLPNEVRDRVKLLQTSQHQTLAVLGVKSVSITQSIENGQTLYLVEKGQINFLKGKGIKNG</sequence>
<evidence type="ECO:0000256" key="3">
    <source>
        <dbReference type="ARBA" id="ARBA00022598"/>
    </source>
</evidence>
<comment type="catalytic activity">
    <reaction evidence="7 8">
        <text>cytidine(34) in tRNA(Ile2) + L-lysine + ATP = lysidine(34) in tRNA(Ile2) + AMP + diphosphate + H(+)</text>
        <dbReference type="Rhea" id="RHEA:43744"/>
        <dbReference type="Rhea" id="RHEA-COMP:10625"/>
        <dbReference type="Rhea" id="RHEA-COMP:10670"/>
        <dbReference type="ChEBI" id="CHEBI:15378"/>
        <dbReference type="ChEBI" id="CHEBI:30616"/>
        <dbReference type="ChEBI" id="CHEBI:32551"/>
        <dbReference type="ChEBI" id="CHEBI:33019"/>
        <dbReference type="ChEBI" id="CHEBI:82748"/>
        <dbReference type="ChEBI" id="CHEBI:83665"/>
        <dbReference type="ChEBI" id="CHEBI:456215"/>
        <dbReference type="EC" id="6.3.4.19"/>
    </reaction>
</comment>
<keyword evidence="3 8" id="KW-0436">Ligase</keyword>
<dbReference type="SUPFAM" id="SSF52402">
    <property type="entry name" value="Adenine nucleotide alpha hydrolases-like"/>
    <property type="match status" value="1"/>
</dbReference>
<evidence type="ECO:0000259" key="9">
    <source>
        <dbReference type="SMART" id="SM00977"/>
    </source>
</evidence>
<dbReference type="PANTHER" id="PTHR43033:SF1">
    <property type="entry name" value="TRNA(ILE)-LYSIDINE SYNTHASE-RELATED"/>
    <property type="match status" value="1"/>
</dbReference>
<dbReference type="RefSeq" id="WP_056981651.1">
    <property type="nucleotide sequence ID" value="NZ_BKAM01000004.1"/>
</dbReference>
<dbReference type="NCBIfam" id="TIGR02433">
    <property type="entry name" value="lysidine_TilS_C"/>
    <property type="match status" value="1"/>
</dbReference>
<dbReference type="Gene3D" id="3.40.50.620">
    <property type="entry name" value="HUPs"/>
    <property type="match status" value="1"/>
</dbReference>
<accession>A0A512PKY7</accession>
<comment type="function">
    <text evidence="8">Ligates lysine onto the cytidine present at position 34 of the AUA codon-specific tRNA(Ile) that contains the anticodon CAU, in an ATP-dependent manner. Cytidine is converted to lysidine, thus changing the amino acid specificity of the tRNA from methionine to isoleucine.</text>
</comment>
<dbReference type="SUPFAM" id="SSF56037">
    <property type="entry name" value="PheT/TilS domain"/>
    <property type="match status" value="1"/>
</dbReference>
<dbReference type="InterPro" id="IPR011063">
    <property type="entry name" value="TilS/TtcA_N"/>
</dbReference>
<comment type="subcellular location">
    <subcellularLocation>
        <location evidence="1 8">Cytoplasm</location>
    </subcellularLocation>
</comment>
<dbReference type="EC" id="6.3.4.19" evidence="8"/>
<dbReference type="HAMAP" id="MF_01161">
    <property type="entry name" value="tRNA_Ile_lys_synt"/>
    <property type="match status" value="1"/>
</dbReference>
<evidence type="ECO:0000256" key="2">
    <source>
        <dbReference type="ARBA" id="ARBA00022490"/>
    </source>
</evidence>
<dbReference type="STRING" id="1423795.FD12_GL001541"/>
<dbReference type="InterPro" id="IPR012796">
    <property type="entry name" value="Lysidine-tRNA-synth_C"/>
</dbReference>
<evidence type="ECO:0000256" key="1">
    <source>
        <dbReference type="ARBA" id="ARBA00004496"/>
    </source>
</evidence>